<accession>A0A0L7QT83</accession>
<protein>
    <submittedName>
        <fullName evidence="1">Histone-lysine N-methyltransferase SETMAR</fullName>
    </submittedName>
</protein>
<keyword evidence="1" id="KW-0808">Transferase</keyword>
<dbReference type="AlphaFoldDB" id="A0A0L7QT83"/>
<dbReference type="Gene3D" id="3.30.420.10">
    <property type="entry name" value="Ribonuclease H-like superfamily/Ribonuclease H"/>
    <property type="match status" value="1"/>
</dbReference>
<dbReference type="STRING" id="597456.A0A0L7QT83"/>
<evidence type="ECO:0000313" key="2">
    <source>
        <dbReference type="Proteomes" id="UP000053825"/>
    </source>
</evidence>
<sequence>MSQVLITSNIKISSYFREIKTFIQICRYWARLEKLKEAIAGLLNWNKVIFYHDNARPHVAQNVQEKSPEFGGESLSYPSYSLDIAPSDYCLFRALQRFDNIDSIGNNTEKYFNEKPKKFYNDGIMALLKRWEEVVEREDNYILP</sequence>
<keyword evidence="1" id="KW-0489">Methyltransferase</keyword>
<dbReference type="GO" id="GO:0003676">
    <property type="term" value="F:nucleic acid binding"/>
    <property type="evidence" value="ECO:0007669"/>
    <property type="project" value="InterPro"/>
</dbReference>
<proteinExistence type="predicted"/>
<dbReference type="OrthoDB" id="10032414at2759"/>
<dbReference type="GO" id="GO:0008168">
    <property type="term" value="F:methyltransferase activity"/>
    <property type="evidence" value="ECO:0007669"/>
    <property type="project" value="UniProtKB-KW"/>
</dbReference>
<dbReference type="InterPro" id="IPR052709">
    <property type="entry name" value="Transposase-MT_Hybrid"/>
</dbReference>
<dbReference type="EMBL" id="KQ414751">
    <property type="protein sequence ID" value="KOC61843.1"/>
    <property type="molecule type" value="Genomic_DNA"/>
</dbReference>
<dbReference type="InterPro" id="IPR036397">
    <property type="entry name" value="RNaseH_sf"/>
</dbReference>
<dbReference type="PANTHER" id="PTHR46060:SF1">
    <property type="entry name" value="MARINER MOS1 TRANSPOSASE-LIKE PROTEIN"/>
    <property type="match status" value="1"/>
</dbReference>
<reference evidence="1 2" key="1">
    <citation type="submission" date="2015-07" db="EMBL/GenBank/DDBJ databases">
        <title>The genome of Habropoda laboriosa.</title>
        <authorList>
            <person name="Pan H."/>
            <person name="Kapheim K."/>
        </authorList>
    </citation>
    <scope>NUCLEOTIDE SEQUENCE [LARGE SCALE GENOMIC DNA]</scope>
    <source>
        <strain evidence="1">0110345459</strain>
    </source>
</reference>
<dbReference type="PANTHER" id="PTHR46060">
    <property type="entry name" value="MARINER MOS1 TRANSPOSASE-LIKE PROTEIN"/>
    <property type="match status" value="1"/>
</dbReference>
<evidence type="ECO:0000313" key="1">
    <source>
        <dbReference type="EMBL" id="KOC61843.1"/>
    </source>
</evidence>
<dbReference type="GO" id="GO:0032259">
    <property type="term" value="P:methylation"/>
    <property type="evidence" value="ECO:0007669"/>
    <property type="project" value="UniProtKB-KW"/>
</dbReference>
<organism evidence="1 2">
    <name type="scientific">Habropoda laboriosa</name>
    <dbReference type="NCBI Taxonomy" id="597456"/>
    <lineage>
        <taxon>Eukaryota</taxon>
        <taxon>Metazoa</taxon>
        <taxon>Ecdysozoa</taxon>
        <taxon>Arthropoda</taxon>
        <taxon>Hexapoda</taxon>
        <taxon>Insecta</taxon>
        <taxon>Pterygota</taxon>
        <taxon>Neoptera</taxon>
        <taxon>Endopterygota</taxon>
        <taxon>Hymenoptera</taxon>
        <taxon>Apocrita</taxon>
        <taxon>Aculeata</taxon>
        <taxon>Apoidea</taxon>
        <taxon>Anthophila</taxon>
        <taxon>Apidae</taxon>
        <taxon>Habropoda</taxon>
    </lineage>
</organism>
<gene>
    <name evidence="1" type="ORF">WH47_05570</name>
</gene>
<name>A0A0L7QT83_9HYME</name>
<keyword evidence="2" id="KW-1185">Reference proteome</keyword>
<dbReference type="Proteomes" id="UP000053825">
    <property type="component" value="Unassembled WGS sequence"/>
</dbReference>